<organism evidence="1 2">
    <name type="scientific">Fulvivirga kasyanovii</name>
    <dbReference type="NCBI Taxonomy" id="396812"/>
    <lineage>
        <taxon>Bacteria</taxon>
        <taxon>Pseudomonadati</taxon>
        <taxon>Bacteroidota</taxon>
        <taxon>Cytophagia</taxon>
        <taxon>Cytophagales</taxon>
        <taxon>Fulvivirgaceae</taxon>
        <taxon>Fulvivirga</taxon>
    </lineage>
</organism>
<name>A0ABW9RWR6_9BACT</name>
<gene>
    <name evidence="1" type="ORF">E1163_27265</name>
</gene>
<dbReference type="Proteomes" id="UP000798808">
    <property type="component" value="Unassembled WGS sequence"/>
</dbReference>
<dbReference type="SUPFAM" id="SSF49464">
    <property type="entry name" value="Carboxypeptidase regulatory domain-like"/>
    <property type="match status" value="1"/>
</dbReference>
<dbReference type="EMBL" id="SMLW01000670">
    <property type="protein sequence ID" value="MTI28689.1"/>
    <property type="molecule type" value="Genomic_DNA"/>
</dbReference>
<evidence type="ECO:0000313" key="2">
    <source>
        <dbReference type="Proteomes" id="UP000798808"/>
    </source>
</evidence>
<dbReference type="Gene3D" id="2.60.40.1120">
    <property type="entry name" value="Carboxypeptidase-like, regulatory domain"/>
    <property type="match status" value="1"/>
</dbReference>
<keyword evidence="2" id="KW-1185">Reference proteome</keyword>
<sequence>MDMKRYFPGLLIMLALLTGATAYGQQKIPKPVRVSGVVLDADDRSEVPYASIRIAGTMYGTAADNNGYFSLFINPGDTLVFTSIGYRDAAFIMPYDLEAEQYSLVQLMRKETVMLSEVVVFPWPDVKTFENAFMDVKPKRNMDDLVFEVQRDIRKTVNNNEEYEYYYDQMRYNRLYELHGIIPPNNFLNPIRWSNFIRDVRQGEFKDNKKNKK</sequence>
<comment type="caution">
    <text evidence="1">The sequence shown here is derived from an EMBL/GenBank/DDBJ whole genome shotgun (WGS) entry which is preliminary data.</text>
</comment>
<proteinExistence type="predicted"/>
<accession>A0ABW9RWR6</accession>
<protein>
    <submittedName>
        <fullName evidence="1">Carboxypeptidase-like regulatory domain-containing protein</fullName>
    </submittedName>
</protein>
<evidence type="ECO:0000313" key="1">
    <source>
        <dbReference type="EMBL" id="MTI28689.1"/>
    </source>
</evidence>
<reference evidence="1 2" key="1">
    <citation type="submission" date="2019-02" db="EMBL/GenBank/DDBJ databases">
        <authorList>
            <person name="Goldberg S.R."/>
            <person name="Haltli B.A."/>
            <person name="Correa H."/>
            <person name="Russell K.G."/>
        </authorList>
    </citation>
    <scope>NUCLEOTIDE SEQUENCE [LARGE SCALE GENOMIC DNA]</scope>
    <source>
        <strain evidence="1 2">JCM 16186</strain>
    </source>
</reference>
<dbReference type="Pfam" id="PF13715">
    <property type="entry name" value="CarbopepD_reg_2"/>
    <property type="match status" value="1"/>
</dbReference>
<dbReference type="InterPro" id="IPR008969">
    <property type="entry name" value="CarboxyPept-like_regulatory"/>
</dbReference>